<name>A0ABW1IKK7_9BACL</name>
<keyword evidence="4 6" id="KW-0238">DNA-binding</keyword>
<protein>
    <recommendedName>
        <fullName evidence="6">RNA polymerase sigma factor</fullName>
    </recommendedName>
</protein>
<comment type="caution">
    <text evidence="10">The sequence shown here is derived from an EMBL/GenBank/DDBJ whole genome shotgun (WGS) entry which is preliminary data.</text>
</comment>
<keyword evidence="11" id="KW-1185">Reference proteome</keyword>
<dbReference type="SUPFAM" id="SSF88659">
    <property type="entry name" value="Sigma3 and sigma4 domains of RNA polymerase sigma factors"/>
    <property type="match status" value="1"/>
</dbReference>
<dbReference type="InterPro" id="IPR029441">
    <property type="entry name" value="Cass2"/>
</dbReference>
<dbReference type="PROSITE" id="PS01063">
    <property type="entry name" value="SIGMA70_ECF"/>
    <property type="match status" value="1"/>
</dbReference>
<dbReference type="NCBIfam" id="TIGR02937">
    <property type="entry name" value="sigma70-ECF"/>
    <property type="match status" value="1"/>
</dbReference>
<evidence type="ECO:0000313" key="10">
    <source>
        <dbReference type="EMBL" id="MFC5985570.1"/>
    </source>
</evidence>
<dbReference type="Gene3D" id="1.10.10.10">
    <property type="entry name" value="Winged helix-like DNA-binding domain superfamily/Winged helix DNA-binding domain"/>
    <property type="match status" value="1"/>
</dbReference>
<dbReference type="InterPro" id="IPR007627">
    <property type="entry name" value="RNA_pol_sigma70_r2"/>
</dbReference>
<dbReference type="InterPro" id="IPR036388">
    <property type="entry name" value="WH-like_DNA-bd_sf"/>
</dbReference>
<dbReference type="InterPro" id="IPR014284">
    <property type="entry name" value="RNA_pol_sigma-70_dom"/>
</dbReference>
<evidence type="ECO:0000256" key="6">
    <source>
        <dbReference type="RuleBase" id="RU000716"/>
    </source>
</evidence>
<keyword evidence="5 6" id="KW-0804">Transcription</keyword>
<dbReference type="Proteomes" id="UP001596250">
    <property type="component" value="Unassembled WGS sequence"/>
</dbReference>
<dbReference type="Gene3D" id="3.20.80.10">
    <property type="entry name" value="Regulatory factor, effector binding domain"/>
    <property type="match status" value="1"/>
</dbReference>
<organism evidence="10 11">
    <name type="scientific">Marinicrinis lubricantis</name>
    <dbReference type="NCBI Taxonomy" id="2086470"/>
    <lineage>
        <taxon>Bacteria</taxon>
        <taxon>Bacillati</taxon>
        <taxon>Bacillota</taxon>
        <taxon>Bacilli</taxon>
        <taxon>Bacillales</taxon>
        <taxon>Paenibacillaceae</taxon>
    </lineage>
</organism>
<dbReference type="InterPro" id="IPR000838">
    <property type="entry name" value="RNA_pol_sigma70_ECF_CS"/>
</dbReference>
<dbReference type="InterPro" id="IPR013324">
    <property type="entry name" value="RNA_pol_sigma_r3/r4-like"/>
</dbReference>
<dbReference type="PANTHER" id="PTHR43133:SF51">
    <property type="entry name" value="RNA POLYMERASE SIGMA FACTOR"/>
    <property type="match status" value="1"/>
</dbReference>
<sequence length="349" mass="40302">MDNKQLVERIIKGDMEAFSEMVDVYQNVLYSAAFNVLGDFHMAQDIAQEAFIKAYMHMAALKKPERLASWLYSIASRLSLNALRSRRQIDTLEDHTWLADSASLEENVERMNDRQLVWKALSTLDPSNRSSVILHYFGGLSMVEIGRILDASPSAIESRIRRSRKQLKKELLKTMEEVFENERLGTVFKQSVLNKIVTKAPFILAGYRIEAPFPELGKHVRASVRKIYDHLPALPDHMNKDIICLIPPQALNPQRPMLFVGMEIPGDIRLPEGMEKVSIPERRFALSTFKGTLDQYDEFHRSIPGVITEEGYVPMDMWQGYCFELYPENTYNWADDDAIQEIRLYWPIK</sequence>
<dbReference type="Pfam" id="PF04542">
    <property type="entry name" value="Sigma70_r2"/>
    <property type="match status" value="1"/>
</dbReference>
<comment type="similarity">
    <text evidence="1 6">Belongs to the sigma-70 factor family. ECF subfamily.</text>
</comment>
<keyword evidence="2 6" id="KW-0805">Transcription regulation</keyword>
<dbReference type="InterPro" id="IPR013325">
    <property type="entry name" value="RNA_pol_sigma_r2"/>
</dbReference>
<feature type="domain" description="Integron-associated effector binding protein" evidence="9">
    <location>
        <begin position="195"/>
        <end position="348"/>
    </location>
</feature>
<dbReference type="InterPro" id="IPR039425">
    <property type="entry name" value="RNA_pol_sigma-70-like"/>
</dbReference>
<dbReference type="Pfam" id="PF14526">
    <property type="entry name" value="Cass2"/>
    <property type="match status" value="1"/>
</dbReference>
<dbReference type="InterPro" id="IPR013249">
    <property type="entry name" value="RNA_pol_sigma70_r4_t2"/>
</dbReference>
<evidence type="ECO:0000256" key="1">
    <source>
        <dbReference type="ARBA" id="ARBA00010641"/>
    </source>
</evidence>
<evidence type="ECO:0000259" key="8">
    <source>
        <dbReference type="Pfam" id="PF08281"/>
    </source>
</evidence>
<dbReference type="InterPro" id="IPR011256">
    <property type="entry name" value="Reg_factor_effector_dom_sf"/>
</dbReference>
<reference evidence="11" key="1">
    <citation type="journal article" date="2019" name="Int. J. Syst. Evol. Microbiol.">
        <title>The Global Catalogue of Microorganisms (GCM) 10K type strain sequencing project: providing services to taxonomists for standard genome sequencing and annotation.</title>
        <authorList>
            <consortium name="The Broad Institute Genomics Platform"/>
            <consortium name="The Broad Institute Genome Sequencing Center for Infectious Disease"/>
            <person name="Wu L."/>
            <person name="Ma J."/>
        </authorList>
    </citation>
    <scope>NUCLEOTIDE SEQUENCE [LARGE SCALE GENOMIC DNA]</scope>
    <source>
        <strain evidence="11">CCM 8749</strain>
    </source>
</reference>
<dbReference type="Gene3D" id="1.10.1740.10">
    <property type="match status" value="1"/>
</dbReference>
<evidence type="ECO:0000256" key="5">
    <source>
        <dbReference type="ARBA" id="ARBA00023163"/>
    </source>
</evidence>
<dbReference type="RefSeq" id="WP_379892538.1">
    <property type="nucleotide sequence ID" value="NZ_CBCSCT010000018.1"/>
</dbReference>
<evidence type="ECO:0000313" key="11">
    <source>
        <dbReference type="Proteomes" id="UP001596250"/>
    </source>
</evidence>
<evidence type="ECO:0000259" key="7">
    <source>
        <dbReference type="Pfam" id="PF04542"/>
    </source>
</evidence>
<evidence type="ECO:0000259" key="9">
    <source>
        <dbReference type="Pfam" id="PF14526"/>
    </source>
</evidence>
<dbReference type="CDD" id="cd06171">
    <property type="entry name" value="Sigma70_r4"/>
    <property type="match status" value="1"/>
</dbReference>
<dbReference type="PANTHER" id="PTHR43133">
    <property type="entry name" value="RNA POLYMERASE ECF-TYPE SIGMA FACTO"/>
    <property type="match status" value="1"/>
</dbReference>
<proteinExistence type="inferred from homology"/>
<feature type="domain" description="RNA polymerase sigma-70 region 2" evidence="7">
    <location>
        <begin position="22"/>
        <end position="87"/>
    </location>
</feature>
<dbReference type="SUPFAM" id="SSF88946">
    <property type="entry name" value="Sigma2 domain of RNA polymerase sigma factors"/>
    <property type="match status" value="1"/>
</dbReference>
<evidence type="ECO:0000256" key="2">
    <source>
        <dbReference type="ARBA" id="ARBA00023015"/>
    </source>
</evidence>
<evidence type="ECO:0000256" key="3">
    <source>
        <dbReference type="ARBA" id="ARBA00023082"/>
    </source>
</evidence>
<gene>
    <name evidence="10" type="ORF">ACFPXP_03845</name>
</gene>
<dbReference type="EMBL" id="JBHSQV010000028">
    <property type="protein sequence ID" value="MFC5985570.1"/>
    <property type="molecule type" value="Genomic_DNA"/>
</dbReference>
<dbReference type="Pfam" id="PF08281">
    <property type="entry name" value="Sigma70_r4_2"/>
    <property type="match status" value="1"/>
</dbReference>
<dbReference type="SUPFAM" id="SSF55136">
    <property type="entry name" value="Probable bacterial effector-binding domain"/>
    <property type="match status" value="1"/>
</dbReference>
<feature type="domain" description="RNA polymerase sigma factor 70 region 4 type 2" evidence="8">
    <location>
        <begin position="115"/>
        <end position="167"/>
    </location>
</feature>
<keyword evidence="3 6" id="KW-0731">Sigma factor</keyword>
<evidence type="ECO:0000256" key="4">
    <source>
        <dbReference type="ARBA" id="ARBA00023125"/>
    </source>
</evidence>
<accession>A0ABW1IKK7</accession>